<evidence type="ECO:0000256" key="1">
    <source>
        <dbReference type="ARBA" id="ARBA00023015"/>
    </source>
</evidence>
<dbReference type="PROSITE" id="PS50949">
    <property type="entry name" value="HTH_GNTR"/>
    <property type="match status" value="1"/>
</dbReference>
<keyword evidence="1" id="KW-0805">Transcription regulation</keyword>
<evidence type="ECO:0000313" key="5">
    <source>
        <dbReference type="EMBL" id="MBB5835738.1"/>
    </source>
</evidence>
<dbReference type="InterPro" id="IPR028978">
    <property type="entry name" value="Chorismate_lyase_/UTRA_dom_sf"/>
</dbReference>
<proteinExistence type="predicted"/>
<dbReference type="InterPro" id="IPR050679">
    <property type="entry name" value="Bact_HTH_transcr_reg"/>
</dbReference>
<dbReference type="Pfam" id="PF07702">
    <property type="entry name" value="UTRA"/>
    <property type="match status" value="1"/>
</dbReference>
<dbReference type="CDD" id="cd07377">
    <property type="entry name" value="WHTH_GntR"/>
    <property type="match status" value="1"/>
</dbReference>
<dbReference type="RefSeq" id="WP_184795349.1">
    <property type="nucleotide sequence ID" value="NZ_JACHMY010000001.1"/>
</dbReference>
<dbReference type="GO" id="GO:0003700">
    <property type="term" value="F:DNA-binding transcription factor activity"/>
    <property type="evidence" value="ECO:0007669"/>
    <property type="project" value="InterPro"/>
</dbReference>
<name>A0A7W9J6C6_9ACTN</name>
<keyword evidence="3" id="KW-0804">Transcription</keyword>
<dbReference type="InterPro" id="IPR036390">
    <property type="entry name" value="WH_DNA-bd_sf"/>
</dbReference>
<dbReference type="GO" id="GO:0003677">
    <property type="term" value="F:DNA binding"/>
    <property type="evidence" value="ECO:0007669"/>
    <property type="project" value="UniProtKB-KW"/>
</dbReference>
<dbReference type="PANTHER" id="PTHR44846:SF1">
    <property type="entry name" value="MANNOSYL-D-GLYCERATE TRANSPORT_METABOLISM SYSTEM REPRESSOR MNGR-RELATED"/>
    <property type="match status" value="1"/>
</dbReference>
<accession>A0A7W9J6C6</accession>
<organism evidence="5 6">
    <name type="scientific">Kribbella italica</name>
    <dbReference type="NCBI Taxonomy" id="1540520"/>
    <lineage>
        <taxon>Bacteria</taxon>
        <taxon>Bacillati</taxon>
        <taxon>Actinomycetota</taxon>
        <taxon>Actinomycetes</taxon>
        <taxon>Propionibacteriales</taxon>
        <taxon>Kribbellaceae</taxon>
        <taxon>Kribbella</taxon>
    </lineage>
</organism>
<dbReference type="InterPro" id="IPR000524">
    <property type="entry name" value="Tscrpt_reg_HTH_GntR"/>
</dbReference>
<dbReference type="GO" id="GO:0045892">
    <property type="term" value="P:negative regulation of DNA-templated transcription"/>
    <property type="evidence" value="ECO:0007669"/>
    <property type="project" value="TreeGrafter"/>
</dbReference>
<keyword evidence="6" id="KW-1185">Reference proteome</keyword>
<dbReference type="EMBL" id="JACHMY010000001">
    <property type="protein sequence ID" value="MBB5835738.1"/>
    <property type="molecule type" value="Genomic_DNA"/>
</dbReference>
<dbReference type="SMART" id="SM00345">
    <property type="entry name" value="HTH_GNTR"/>
    <property type="match status" value="1"/>
</dbReference>
<dbReference type="Gene3D" id="3.40.1410.10">
    <property type="entry name" value="Chorismate lyase-like"/>
    <property type="match status" value="1"/>
</dbReference>
<protein>
    <submittedName>
        <fullName evidence="5">GntR family transcriptional regulator</fullName>
    </submittedName>
</protein>
<dbReference type="AlphaFoldDB" id="A0A7W9J6C6"/>
<gene>
    <name evidence="5" type="ORF">HDA39_002472</name>
</gene>
<dbReference type="InterPro" id="IPR036388">
    <property type="entry name" value="WH-like_DNA-bd_sf"/>
</dbReference>
<dbReference type="Pfam" id="PF00392">
    <property type="entry name" value="GntR"/>
    <property type="match status" value="1"/>
</dbReference>
<evidence type="ECO:0000256" key="2">
    <source>
        <dbReference type="ARBA" id="ARBA00023125"/>
    </source>
</evidence>
<dbReference type="SMART" id="SM00866">
    <property type="entry name" value="UTRA"/>
    <property type="match status" value="1"/>
</dbReference>
<comment type="caution">
    <text evidence="5">The sequence shown here is derived from an EMBL/GenBank/DDBJ whole genome shotgun (WGS) entry which is preliminary data.</text>
</comment>
<dbReference type="Proteomes" id="UP000549971">
    <property type="component" value="Unassembled WGS sequence"/>
</dbReference>
<dbReference type="SUPFAM" id="SSF46785">
    <property type="entry name" value="Winged helix' DNA-binding domain"/>
    <property type="match status" value="1"/>
</dbReference>
<dbReference type="SUPFAM" id="SSF64288">
    <property type="entry name" value="Chorismate lyase-like"/>
    <property type="match status" value="1"/>
</dbReference>
<keyword evidence="2" id="KW-0238">DNA-binding</keyword>
<reference evidence="5 6" key="1">
    <citation type="submission" date="2020-08" db="EMBL/GenBank/DDBJ databases">
        <title>Sequencing the genomes of 1000 actinobacteria strains.</title>
        <authorList>
            <person name="Klenk H.-P."/>
        </authorList>
    </citation>
    <scope>NUCLEOTIDE SEQUENCE [LARGE SCALE GENOMIC DNA]</scope>
    <source>
        <strain evidence="5 6">DSM 28967</strain>
    </source>
</reference>
<evidence type="ECO:0000256" key="3">
    <source>
        <dbReference type="ARBA" id="ARBA00023163"/>
    </source>
</evidence>
<sequence length="244" mass="27488">MSRAGSGALRERLLDLLDQKEPGDRLPAERQLAADFGVARMTLRNALDRLEAEGRVHRIPKQGAFVGQHKLTHGLTVSSFTEEMLALGKRPSSRTLGMDVRYAGETLATKLRIGPDERVWRISRLRLADEIPLTLETVYVPQTIAPDLTREDLQDQSWYQLLAERYGRRITSGVQTIEPTVTDEEESILLDVPLRSAAFLFVRTCEDQSGRPVEHVRATTRGDLYRIQCQLTLGQPGLDQTPWS</sequence>
<feature type="domain" description="HTH gntR-type" evidence="4">
    <location>
        <begin position="1"/>
        <end position="69"/>
    </location>
</feature>
<evidence type="ECO:0000259" key="4">
    <source>
        <dbReference type="PROSITE" id="PS50949"/>
    </source>
</evidence>
<dbReference type="Gene3D" id="1.10.10.10">
    <property type="entry name" value="Winged helix-like DNA-binding domain superfamily/Winged helix DNA-binding domain"/>
    <property type="match status" value="1"/>
</dbReference>
<dbReference type="PRINTS" id="PR00035">
    <property type="entry name" value="HTHGNTR"/>
</dbReference>
<dbReference type="InterPro" id="IPR011663">
    <property type="entry name" value="UTRA"/>
</dbReference>
<dbReference type="PANTHER" id="PTHR44846">
    <property type="entry name" value="MANNOSYL-D-GLYCERATE TRANSPORT/METABOLISM SYSTEM REPRESSOR MNGR-RELATED"/>
    <property type="match status" value="1"/>
</dbReference>
<evidence type="ECO:0000313" key="6">
    <source>
        <dbReference type="Proteomes" id="UP000549971"/>
    </source>
</evidence>